<evidence type="ECO:0000256" key="1">
    <source>
        <dbReference type="SAM" id="MobiDB-lite"/>
    </source>
</evidence>
<gene>
    <name evidence="2" type="ORF">PBRA_007986</name>
</gene>
<dbReference type="OrthoDB" id="548795at2759"/>
<dbReference type="EMBL" id="CDSF01000099">
    <property type="protein sequence ID" value="CEP00252.1"/>
    <property type="molecule type" value="Genomic_DNA"/>
</dbReference>
<evidence type="ECO:0008006" key="4">
    <source>
        <dbReference type="Google" id="ProtNLM"/>
    </source>
</evidence>
<evidence type="ECO:0000313" key="2">
    <source>
        <dbReference type="EMBL" id="CEP00252.1"/>
    </source>
</evidence>
<dbReference type="PANTHER" id="PTHR34035:SF1">
    <property type="entry name" value="TESTIS-EXPRESSED PROTEIN 47"/>
    <property type="match status" value="1"/>
</dbReference>
<accession>A0A0G4IYD4</accession>
<organism evidence="2 3">
    <name type="scientific">Plasmodiophora brassicae</name>
    <name type="common">Clubroot disease agent</name>
    <dbReference type="NCBI Taxonomy" id="37360"/>
    <lineage>
        <taxon>Eukaryota</taxon>
        <taxon>Sar</taxon>
        <taxon>Rhizaria</taxon>
        <taxon>Endomyxa</taxon>
        <taxon>Phytomyxea</taxon>
        <taxon>Plasmodiophorida</taxon>
        <taxon>Plasmodiophoridae</taxon>
        <taxon>Plasmodiophora</taxon>
    </lineage>
</organism>
<name>A0A0G4IYD4_PLABS</name>
<protein>
    <recommendedName>
        <fullName evidence="4">BLUF domain-containing protein</fullName>
    </recommendedName>
</protein>
<sequence>MEEGADRTNQGGGQEQQGAALERSSLLDLVRDGIRRQNESRVARIVLVGELASSNDVPAFVNASGDVKAKVDGKLTGIAFVVNKAAFVVLIEGVWGHLVEYMRGLMAANTSGKFLGLTRVLTSVEDVERMFPIWDLRLKRVPKAEQADFSSDNLEQTAFETVKLLLQLGQALSSLNKAKCAEFLDSQKREVTGSVPTSELLTFYAHHPRLFSMEEYLHIFYYKPVQIELDSDRVYPMEGALEF</sequence>
<dbReference type="AlphaFoldDB" id="A0A0G4IYD4"/>
<feature type="region of interest" description="Disordered" evidence="1">
    <location>
        <begin position="1"/>
        <end position="20"/>
    </location>
</feature>
<dbReference type="Proteomes" id="UP000039324">
    <property type="component" value="Unassembled WGS sequence"/>
</dbReference>
<dbReference type="Pfam" id="PF24787">
    <property type="entry name" value="TEX47"/>
    <property type="match status" value="1"/>
</dbReference>
<keyword evidence="3" id="KW-1185">Reference proteome</keyword>
<dbReference type="PANTHER" id="PTHR34035">
    <property type="entry name" value="TESTIS-EXPRESSED PROTEIN 47"/>
    <property type="match status" value="1"/>
</dbReference>
<dbReference type="InterPro" id="IPR055308">
    <property type="entry name" value="TEX47-like"/>
</dbReference>
<reference evidence="2 3" key="1">
    <citation type="submission" date="2015-02" db="EMBL/GenBank/DDBJ databases">
        <authorList>
            <person name="Chooi Y.-H."/>
        </authorList>
    </citation>
    <scope>NUCLEOTIDE SEQUENCE [LARGE SCALE GENOMIC DNA]</scope>
    <source>
        <strain evidence="2">E3</strain>
    </source>
</reference>
<evidence type="ECO:0000313" key="3">
    <source>
        <dbReference type="Proteomes" id="UP000039324"/>
    </source>
</evidence>
<proteinExistence type="predicted"/>